<dbReference type="Gene3D" id="3.30.70.100">
    <property type="match status" value="2"/>
</dbReference>
<reference evidence="2 3" key="1">
    <citation type="submission" date="2018-06" db="EMBL/GenBank/DDBJ databases">
        <title>Genomic Encyclopedia of Archaeal and Bacterial Type Strains, Phase II (KMG-II): from individual species to whole genera.</title>
        <authorList>
            <person name="Goeker M."/>
        </authorList>
    </citation>
    <scope>NUCLEOTIDE SEQUENCE [LARGE SCALE GENOMIC DNA]</scope>
    <source>
        <strain evidence="2 3">DSM 24525</strain>
    </source>
</reference>
<dbReference type="NCBIfam" id="TIGR02118">
    <property type="entry name" value="EthD family reductase"/>
    <property type="match status" value="2"/>
</dbReference>
<comment type="caution">
    <text evidence="2">The sequence shown here is derived from an EMBL/GenBank/DDBJ whole genome shotgun (WGS) entry which is preliminary data.</text>
</comment>
<evidence type="ECO:0000313" key="3">
    <source>
        <dbReference type="Proteomes" id="UP000249688"/>
    </source>
</evidence>
<proteinExistence type="predicted"/>
<dbReference type="AlphaFoldDB" id="A0A2W7HZ48"/>
<dbReference type="PANTHER" id="PTHR40260:SF2">
    <property type="entry name" value="BLR8190 PROTEIN"/>
    <property type="match status" value="1"/>
</dbReference>
<dbReference type="Pfam" id="PF07110">
    <property type="entry name" value="EthD"/>
    <property type="match status" value="2"/>
</dbReference>
<feature type="domain" description="EthD" evidence="1">
    <location>
        <begin position="12"/>
        <end position="96"/>
    </location>
</feature>
<dbReference type="EMBL" id="QKYU01000041">
    <property type="protein sequence ID" value="PZW37741.1"/>
    <property type="molecule type" value="Genomic_DNA"/>
</dbReference>
<dbReference type="InterPro" id="IPR011008">
    <property type="entry name" value="Dimeric_a/b-barrel"/>
</dbReference>
<evidence type="ECO:0000259" key="1">
    <source>
        <dbReference type="Pfam" id="PF07110"/>
    </source>
</evidence>
<feature type="domain" description="EthD" evidence="1">
    <location>
        <begin position="129"/>
        <end position="214"/>
    </location>
</feature>
<dbReference type="InterPro" id="IPR009799">
    <property type="entry name" value="EthD_dom"/>
</dbReference>
<evidence type="ECO:0000313" key="2">
    <source>
        <dbReference type="EMBL" id="PZW37741.1"/>
    </source>
</evidence>
<sequence length="229" mass="25368">MIVRFGLLTRRAGLTPAAFRRHWRERHGPLAAKLPGLRGYQQNHVVEAAQRGISFARGDWAIDGLSQLWFDDVAAMRAAIGSDAYPPIAADSPAFLVRTQVLVAEPQVILAMPAESGPMIKRMSFIARRPGIDDARFRHEWLEVHGPLVRGFPGLVAYTQNHILDREAVPGTSCPREALPIDGLVEMWFRDEAALQAAFASPAGQETMRHAQTFLGEITTFLVEPVRIV</sequence>
<accession>A0A2W7HZ48</accession>
<organism evidence="2 3">
    <name type="scientific">Humitalea rosea</name>
    <dbReference type="NCBI Taxonomy" id="990373"/>
    <lineage>
        <taxon>Bacteria</taxon>
        <taxon>Pseudomonadati</taxon>
        <taxon>Pseudomonadota</taxon>
        <taxon>Alphaproteobacteria</taxon>
        <taxon>Acetobacterales</taxon>
        <taxon>Roseomonadaceae</taxon>
        <taxon>Humitalea</taxon>
    </lineage>
</organism>
<dbReference type="PANTHER" id="PTHR40260">
    <property type="entry name" value="BLR8190 PROTEIN"/>
    <property type="match status" value="1"/>
</dbReference>
<dbReference type="OrthoDB" id="6369070at2"/>
<gene>
    <name evidence="2" type="ORF">C8P66_14118</name>
</gene>
<protein>
    <submittedName>
        <fullName evidence="2">Uncharacterized protein (TIGR02118 family)</fullName>
    </submittedName>
</protein>
<dbReference type="SUPFAM" id="SSF54909">
    <property type="entry name" value="Dimeric alpha+beta barrel"/>
    <property type="match status" value="2"/>
</dbReference>
<keyword evidence="3" id="KW-1185">Reference proteome</keyword>
<dbReference type="RefSeq" id="WP_111400477.1">
    <property type="nucleotide sequence ID" value="NZ_QKYU01000041.1"/>
</dbReference>
<dbReference type="GO" id="GO:0016491">
    <property type="term" value="F:oxidoreductase activity"/>
    <property type="evidence" value="ECO:0007669"/>
    <property type="project" value="InterPro"/>
</dbReference>
<name>A0A2W7HZ48_9PROT</name>
<dbReference type="Proteomes" id="UP000249688">
    <property type="component" value="Unassembled WGS sequence"/>
</dbReference>